<dbReference type="Proteomes" id="UP000887574">
    <property type="component" value="Unplaced"/>
</dbReference>
<keyword evidence="1" id="KW-1185">Reference proteome</keyword>
<evidence type="ECO:0000313" key="1">
    <source>
        <dbReference type="Proteomes" id="UP000887574"/>
    </source>
</evidence>
<accession>A0A915D0G2</accession>
<proteinExistence type="predicted"/>
<dbReference type="AlphaFoldDB" id="A0A915D0G2"/>
<evidence type="ECO:0000313" key="2">
    <source>
        <dbReference type="WBParaSite" id="jg14157"/>
    </source>
</evidence>
<name>A0A915D0G2_9BILA</name>
<dbReference type="PANTHER" id="PTHR47331:SF1">
    <property type="entry name" value="GAG-LIKE PROTEIN"/>
    <property type="match status" value="1"/>
</dbReference>
<dbReference type="WBParaSite" id="jg14157">
    <property type="protein sequence ID" value="jg14157"/>
    <property type="gene ID" value="jg14157"/>
</dbReference>
<dbReference type="PANTHER" id="PTHR47331">
    <property type="entry name" value="PHD-TYPE DOMAIN-CONTAINING PROTEIN"/>
    <property type="match status" value="1"/>
</dbReference>
<sequence length="209" mass="23970">MAIVTEIAQETELEEATSKYYSMELIGIYDDKDTTTVDEEVHREFCKSLDFVDGRYLVGLPWMKRPANLPTNFRFAFGRLKSIIRMLHKCPVNFKAYTKLLNDQQAAGMIEVIRNAKKAEGPIHYLPHKTVGKADQPMPKMRIVFDASAKARKRSKSLNDYLHRGPLFICDLAGMLLRFRLPQIVVVAVLEKAFLQIEILTQDCDATRF</sequence>
<organism evidence="1 2">
    <name type="scientific">Ditylenchus dipsaci</name>
    <dbReference type="NCBI Taxonomy" id="166011"/>
    <lineage>
        <taxon>Eukaryota</taxon>
        <taxon>Metazoa</taxon>
        <taxon>Ecdysozoa</taxon>
        <taxon>Nematoda</taxon>
        <taxon>Chromadorea</taxon>
        <taxon>Rhabditida</taxon>
        <taxon>Tylenchina</taxon>
        <taxon>Tylenchomorpha</taxon>
        <taxon>Sphaerularioidea</taxon>
        <taxon>Anguinidae</taxon>
        <taxon>Anguininae</taxon>
        <taxon>Ditylenchus</taxon>
    </lineage>
</organism>
<protein>
    <submittedName>
        <fullName evidence="2">Uncharacterized protein</fullName>
    </submittedName>
</protein>
<reference evidence="2" key="1">
    <citation type="submission" date="2022-11" db="UniProtKB">
        <authorList>
            <consortium name="WormBaseParasite"/>
        </authorList>
    </citation>
    <scope>IDENTIFICATION</scope>
</reference>